<evidence type="ECO:0000313" key="9">
    <source>
        <dbReference type="EMBL" id="MBD8505713.1"/>
    </source>
</evidence>
<dbReference type="AlphaFoldDB" id="A0A927PKH1"/>
<evidence type="ECO:0000259" key="8">
    <source>
        <dbReference type="Pfam" id="PF10502"/>
    </source>
</evidence>
<dbReference type="SUPFAM" id="SSF51306">
    <property type="entry name" value="LexA/Signal peptidase"/>
    <property type="match status" value="1"/>
</dbReference>
<dbReference type="EC" id="3.4.21.89" evidence="5"/>
<evidence type="ECO:0000256" key="7">
    <source>
        <dbReference type="SAM" id="Phobius"/>
    </source>
</evidence>
<dbReference type="InterPro" id="IPR019533">
    <property type="entry name" value="Peptidase_S26"/>
</dbReference>
<dbReference type="EMBL" id="JACYWE010000002">
    <property type="protein sequence ID" value="MBD8505713.1"/>
    <property type="molecule type" value="Genomic_DNA"/>
</dbReference>
<dbReference type="NCBIfam" id="TIGR02228">
    <property type="entry name" value="sigpep_I_arch"/>
    <property type="match status" value="1"/>
</dbReference>
<reference evidence="9" key="1">
    <citation type="submission" date="2020-09" db="EMBL/GenBank/DDBJ databases">
        <title>Hoyosella lacisalsi sp. nov., a halotolerant actinobacterium isolated from soil of Lake Gudzhirganskoe.</title>
        <authorList>
            <person name="Yang Q."/>
            <person name="Guo P.Y."/>
            <person name="Liu S.W."/>
            <person name="Li F.N."/>
            <person name="Sun C.H."/>
        </authorList>
    </citation>
    <scope>NUCLEOTIDE SEQUENCE</scope>
    <source>
        <strain evidence="9">G463</strain>
    </source>
</reference>
<gene>
    <name evidence="9" type="ORF">HT102_04330</name>
</gene>
<comment type="subcellular location">
    <subcellularLocation>
        <location evidence="1">Membrane</location>
    </subcellularLocation>
</comment>
<name>A0A927PKH1_9ACTN</name>
<comment type="caution">
    <text evidence="9">The sequence shown here is derived from an EMBL/GenBank/DDBJ whole genome shotgun (WGS) entry which is preliminary data.</text>
</comment>
<dbReference type="GO" id="GO:0016020">
    <property type="term" value="C:membrane"/>
    <property type="evidence" value="ECO:0007669"/>
    <property type="project" value="UniProtKB-SubCell"/>
</dbReference>
<dbReference type="InterPro" id="IPR001733">
    <property type="entry name" value="Peptidase_S26B"/>
</dbReference>
<evidence type="ECO:0000313" key="10">
    <source>
        <dbReference type="Proteomes" id="UP000642993"/>
    </source>
</evidence>
<accession>A0A927PKH1</accession>
<sequence length="196" mass="20861">MSSRSATRRSIPARIGHLVRESLLNLLAVSGLVCIVLVIIAVVFNISLIMFKTGSMNPTIPQGSLAVVREVPATSVEVGDIVTVDRGRGRLPVTHRVIGMEPGPDGTTHLTMQGDANPQPDPAIYRVSTVREMVTSFPGLAHVVVRLSDPRVMGLITILAALLVGWAFWPLREYTDDDADGEGTTPAVPTTTGTSA</sequence>
<evidence type="ECO:0000256" key="1">
    <source>
        <dbReference type="ARBA" id="ARBA00004370"/>
    </source>
</evidence>
<dbReference type="RefSeq" id="WP_192038186.1">
    <property type="nucleotide sequence ID" value="NZ_JACYWE010000002.1"/>
</dbReference>
<feature type="transmembrane region" description="Helical" evidence="7">
    <location>
        <begin position="26"/>
        <end position="51"/>
    </location>
</feature>
<keyword evidence="10" id="KW-1185">Reference proteome</keyword>
<evidence type="ECO:0000256" key="5">
    <source>
        <dbReference type="NCBIfam" id="TIGR02228"/>
    </source>
</evidence>
<dbReference type="GO" id="GO:0004252">
    <property type="term" value="F:serine-type endopeptidase activity"/>
    <property type="evidence" value="ECO:0007669"/>
    <property type="project" value="UniProtKB-UniRule"/>
</dbReference>
<dbReference type="Proteomes" id="UP000642993">
    <property type="component" value="Unassembled WGS sequence"/>
</dbReference>
<keyword evidence="4 7" id="KW-0472">Membrane</keyword>
<feature type="transmembrane region" description="Helical" evidence="7">
    <location>
        <begin position="152"/>
        <end position="169"/>
    </location>
</feature>
<feature type="region of interest" description="Disordered" evidence="6">
    <location>
        <begin position="175"/>
        <end position="196"/>
    </location>
</feature>
<dbReference type="GO" id="GO:0006465">
    <property type="term" value="P:signal peptide processing"/>
    <property type="evidence" value="ECO:0007669"/>
    <property type="project" value="UniProtKB-UniRule"/>
</dbReference>
<keyword evidence="2 7" id="KW-0812">Transmembrane</keyword>
<protein>
    <recommendedName>
        <fullName evidence="5">Signal peptidase I</fullName>
        <ecNumber evidence="5">3.4.21.89</ecNumber>
    </recommendedName>
</protein>
<feature type="domain" description="Peptidase S26" evidence="8">
    <location>
        <begin position="30"/>
        <end position="101"/>
    </location>
</feature>
<dbReference type="InterPro" id="IPR036286">
    <property type="entry name" value="LexA/Signal_pep-like_sf"/>
</dbReference>
<evidence type="ECO:0000256" key="3">
    <source>
        <dbReference type="ARBA" id="ARBA00022989"/>
    </source>
</evidence>
<organism evidence="9 10">
    <name type="scientific">Lolliginicoccus lacisalsi</name>
    <dbReference type="NCBI Taxonomy" id="2742202"/>
    <lineage>
        <taxon>Bacteria</taxon>
        <taxon>Bacillati</taxon>
        <taxon>Actinomycetota</taxon>
        <taxon>Actinomycetes</taxon>
        <taxon>Mycobacteriales</taxon>
        <taxon>Hoyosellaceae</taxon>
        <taxon>Lolliginicoccus</taxon>
    </lineage>
</organism>
<evidence type="ECO:0000256" key="2">
    <source>
        <dbReference type="ARBA" id="ARBA00022692"/>
    </source>
</evidence>
<dbReference type="CDD" id="cd06530">
    <property type="entry name" value="S26_SPase_I"/>
    <property type="match status" value="1"/>
</dbReference>
<evidence type="ECO:0000256" key="6">
    <source>
        <dbReference type="SAM" id="MobiDB-lite"/>
    </source>
</evidence>
<proteinExistence type="predicted"/>
<evidence type="ECO:0000256" key="4">
    <source>
        <dbReference type="ARBA" id="ARBA00023136"/>
    </source>
</evidence>
<dbReference type="GO" id="GO:0009003">
    <property type="term" value="F:signal peptidase activity"/>
    <property type="evidence" value="ECO:0007669"/>
    <property type="project" value="UniProtKB-EC"/>
</dbReference>
<keyword evidence="9" id="KW-0378">Hydrolase</keyword>
<keyword evidence="3 7" id="KW-1133">Transmembrane helix</keyword>
<dbReference type="Pfam" id="PF10502">
    <property type="entry name" value="Peptidase_S26"/>
    <property type="match status" value="1"/>
</dbReference>
<feature type="compositionally biased region" description="Low complexity" evidence="6">
    <location>
        <begin position="183"/>
        <end position="196"/>
    </location>
</feature>